<gene>
    <name evidence="1" type="ORF">GCM10017655_10980</name>
</gene>
<protein>
    <submittedName>
        <fullName evidence="1">Uncharacterized protein</fullName>
    </submittedName>
</protein>
<dbReference type="EMBL" id="BSFN01000002">
    <property type="protein sequence ID" value="GLK88036.1"/>
    <property type="molecule type" value="Genomic_DNA"/>
</dbReference>
<organism evidence="1 2">
    <name type="scientific">Pseudomonas turukhanskensis</name>
    <dbReference type="NCBI Taxonomy" id="1806536"/>
    <lineage>
        <taxon>Bacteria</taxon>
        <taxon>Pseudomonadati</taxon>
        <taxon>Pseudomonadota</taxon>
        <taxon>Gammaproteobacteria</taxon>
        <taxon>Pseudomonadales</taxon>
        <taxon>Pseudomonadaceae</taxon>
        <taxon>Pseudomonas</taxon>
    </lineage>
</organism>
<reference evidence="1" key="2">
    <citation type="submission" date="2023-01" db="EMBL/GenBank/DDBJ databases">
        <authorList>
            <person name="Sun Q."/>
            <person name="Evtushenko L."/>
        </authorList>
    </citation>
    <scope>NUCLEOTIDE SEQUENCE</scope>
    <source>
        <strain evidence="1">VKM B-2935</strain>
    </source>
</reference>
<dbReference type="Proteomes" id="UP001143328">
    <property type="component" value="Unassembled WGS sequence"/>
</dbReference>
<comment type="caution">
    <text evidence="1">The sequence shown here is derived from an EMBL/GenBank/DDBJ whole genome shotgun (WGS) entry which is preliminary data.</text>
</comment>
<sequence length="54" mass="5556">MVCQWLINTATAIACSPAATLTANACRDQARLGQCKRGIGWAAGINAALIAAPR</sequence>
<evidence type="ECO:0000313" key="1">
    <source>
        <dbReference type="EMBL" id="GLK88036.1"/>
    </source>
</evidence>
<reference evidence="1" key="1">
    <citation type="journal article" date="2014" name="Int. J. Syst. Evol. Microbiol.">
        <title>Complete genome sequence of Corynebacterium casei LMG S-19264T (=DSM 44701T), isolated from a smear-ripened cheese.</title>
        <authorList>
            <consortium name="US DOE Joint Genome Institute (JGI-PGF)"/>
            <person name="Walter F."/>
            <person name="Albersmeier A."/>
            <person name="Kalinowski J."/>
            <person name="Ruckert C."/>
        </authorList>
    </citation>
    <scope>NUCLEOTIDE SEQUENCE</scope>
    <source>
        <strain evidence="1">VKM B-2935</strain>
    </source>
</reference>
<keyword evidence="2" id="KW-1185">Reference proteome</keyword>
<proteinExistence type="predicted"/>
<evidence type="ECO:0000313" key="2">
    <source>
        <dbReference type="Proteomes" id="UP001143328"/>
    </source>
</evidence>
<name>A0A9W6K212_9PSED</name>
<accession>A0A9W6K212</accession>
<dbReference type="AlphaFoldDB" id="A0A9W6K212"/>